<dbReference type="Proteomes" id="UP000664940">
    <property type="component" value="Unassembled WGS sequence"/>
</dbReference>
<organism evidence="1 2">
    <name type="scientific">Phyllostomus discolor</name>
    <name type="common">pale spear-nosed bat</name>
    <dbReference type="NCBI Taxonomy" id="89673"/>
    <lineage>
        <taxon>Eukaryota</taxon>
        <taxon>Metazoa</taxon>
        <taxon>Chordata</taxon>
        <taxon>Craniata</taxon>
        <taxon>Vertebrata</taxon>
        <taxon>Euteleostomi</taxon>
        <taxon>Mammalia</taxon>
        <taxon>Eutheria</taxon>
        <taxon>Laurasiatheria</taxon>
        <taxon>Chiroptera</taxon>
        <taxon>Yangochiroptera</taxon>
        <taxon>Phyllostomidae</taxon>
        <taxon>Phyllostominae</taxon>
        <taxon>Phyllostomus</taxon>
    </lineage>
</organism>
<dbReference type="AlphaFoldDB" id="A0A834BHC4"/>
<gene>
    <name evidence="1" type="ORF">HJG60_007818</name>
</gene>
<evidence type="ECO:0000313" key="1">
    <source>
        <dbReference type="EMBL" id="KAF6130845.1"/>
    </source>
</evidence>
<dbReference type="EMBL" id="JABVXQ010000001">
    <property type="protein sequence ID" value="KAF6130845.1"/>
    <property type="molecule type" value="Genomic_DNA"/>
</dbReference>
<proteinExistence type="predicted"/>
<evidence type="ECO:0000313" key="2">
    <source>
        <dbReference type="Proteomes" id="UP000664940"/>
    </source>
</evidence>
<accession>A0A834BHC4</accession>
<sequence length="232" mass="25501">MSDRDTCQAQSWATCLRSPEKAGVLWTVSGVGEAVLVLQVKRQRSREVRGPVRQGGLQHEWKDPAISLRLVFFLVPTLMTNKPFIHVAAYWFPTVFMRNCNTASLEGSKAPCPGTQPQNLVSFQCFVRLCQETWDVFCCEVGTSASPCPILLHSERLPTPAALAIPLREGTCRAVGRLWLRSAGRRGGRMPGPSLQAVPGSLFSVELASENNDISFPSGFQSTFETVPSQVH</sequence>
<comment type="caution">
    <text evidence="1">The sequence shown here is derived from an EMBL/GenBank/DDBJ whole genome shotgun (WGS) entry which is preliminary data.</text>
</comment>
<reference evidence="1 2" key="1">
    <citation type="journal article" date="2020" name="Nature">
        <title>Six reference-quality genomes reveal evolution of bat adaptations.</title>
        <authorList>
            <person name="Jebb D."/>
            <person name="Huang Z."/>
            <person name="Pippel M."/>
            <person name="Hughes G.M."/>
            <person name="Lavrichenko K."/>
            <person name="Devanna P."/>
            <person name="Winkler S."/>
            <person name="Jermiin L.S."/>
            <person name="Skirmuntt E.C."/>
            <person name="Katzourakis A."/>
            <person name="Burkitt-Gray L."/>
            <person name="Ray D.A."/>
            <person name="Sullivan K.A.M."/>
            <person name="Roscito J.G."/>
            <person name="Kirilenko B.M."/>
            <person name="Davalos L.M."/>
            <person name="Corthals A.P."/>
            <person name="Power M.L."/>
            <person name="Jones G."/>
            <person name="Ransome R.D."/>
            <person name="Dechmann D.K.N."/>
            <person name="Locatelli A.G."/>
            <person name="Puechmaille S.J."/>
            <person name="Fedrigo O."/>
            <person name="Jarvis E.D."/>
            <person name="Hiller M."/>
            <person name="Vernes S.C."/>
            <person name="Myers E.W."/>
            <person name="Teeling E.C."/>
        </authorList>
    </citation>
    <scope>NUCLEOTIDE SEQUENCE [LARGE SCALE GENOMIC DNA]</scope>
    <source>
        <strain evidence="1">Bat1K_MPI-CBG_1</strain>
    </source>
</reference>
<name>A0A834BHC4_9CHIR</name>
<protein>
    <submittedName>
        <fullName evidence="1">Uncharacterized protein</fullName>
    </submittedName>
</protein>